<evidence type="ECO:0000256" key="2">
    <source>
        <dbReference type="ARBA" id="ARBA00022723"/>
    </source>
</evidence>
<dbReference type="PANTHER" id="PTHR13799:SF14">
    <property type="entry name" value="GTP CYCLOHYDROLASE 1 TYPE 2 HOMOLOG"/>
    <property type="match status" value="1"/>
</dbReference>
<dbReference type="SUPFAM" id="SSF102705">
    <property type="entry name" value="NIF3 (NGG1p interacting factor 3)-like"/>
    <property type="match status" value="1"/>
</dbReference>
<reference evidence="5" key="1">
    <citation type="submission" date="2017-04" db="EMBL/GenBank/DDBJ databases">
        <title>Function of individual gut microbiota members based on whole genome sequencing of pure cultures obtained from chicken caecum.</title>
        <authorList>
            <person name="Medvecky M."/>
            <person name="Cejkova D."/>
            <person name="Polansky O."/>
            <person name="Karasova D."/>
            <person name="Kubasova T."/>
            <person name="Cizek A."/>
            <person name="Rychlik I."/>
        </authorList>
    </citation>
    <scope>NUCLEOTIDE SEQUENCE [LARGE SCALE GENOMIC DNA]</scope>
    <source>
        <strain evidence="5">An273</strain>
    </source>
</reference>
<keyword evidence="2 3" id="KW-0479">Metal-binding</keyword>
<sequence>MVNCEDVIRFLDTYLNSAQIPDASRNGLQVAGTPRVGKIVFGVSASLELFRKAKAAGADLIVVHHGLLWGQEQPITGLFRERIAFLLKNDLNLAGYHLPLDLHPVVGHNACLMRALRAERLKPFGEYHGVQIGFCGYVPPCSVEDVARTLQAYCGARAQVLAYGPKRIETVGVVSGGAYSMIPQAIAQKLDLYVTGALDEPAQEWCREGKLNCIALGHYNSEKPGVLALMELVAKRFDVQTEFIDVPNPI</sequence>
<feature type="binding site" evidence="3">
    <location>
        <position position="222"/>
    </location>
    <ligand>
        <name>a divalent metal cation</name>
        <dbReference type="ChEBI" id="CHEBI:60240"/>
        <label>1</label>
    </ligand>
</feature>
<evidence type="ECO:0000313" key="4">
    <source>
        <dbReference type="EMBL" id="OUO56173.1"/>
    </source>
</evidence>
<name>A0A1Y4DAE7_9BACT</name>
<dbReference type="AlphaFoldDB" id="A0A1Y4DAE7"/>
<dbReference type="Gene3D" id="3.40.1390.30">
    <property type="entry name" value="NIF3 (NGG1p interacting factor 3)-like"/>
    <property type="match status" value="2"/>
</dbReference>
<dbReference type="InterPro" id="IPR002678">
    <property type="entry name" value="DUF34/NIF3"/>
</dbReference>
<dbReference type="PANTHER" id="PTHR13799">
    <property type="entry name" value="NGG1 INTERACTING FACTOR 3"/>
    <property type="match status" value="1"/>
</dbReference>
<comment type="caution">
    <text evidence="4">The sequence shown here is derived from an EMBL/GenBank/DDBJ whole genome shotgun (WGS) entry which is preliminary data.</text>
</comment>
<dbReference type="Proteomes" id="UP000196368">
    <property type="component" value="Unassembled WGS sequence"/>
</dbReference>
<organism evidence="4 5">
    <name type="scientific">Candidatus Avelusimicrobium gallicola</name>
    <dbReference type="NCBI Taxonomy" id="2562704"/>
    <lineage>
        <taxon>Bacteria</taxon>
        <taxon>Pseudomonadati</taxon>
        <taxon>Elusimicrobiota</taxon>
        <taxon>Elusimicrobia</taxon>
        <taxon>Elusimicrobiales</taxon>
        <taxon>Elusimicrobiaceae</taxon>
        <taxon>Candidatus Avelusimicrobium</taxon>
    </lineage>
</organism>
<evidence type="ECO:0000256" key="3">
    <source>
        <dbReference type="PIRSR" id="PIRSR602678-1"/>
    </source>
</evidence>
<evidence type="ECO:0000256" key="1">
    <source>
        <dbReference type="ARBA" id="ARBA00006964"/>
    </source>
</evidence>
<feature type="binding site" evidence="3">
    <location>
        <position position="101"/>
    </location>
    <ligand>
        <name>a divalent metal cation</name>
        <dbReference type="ChEBI" id="CHEBI:60240"/>
        <label>1</label>
    </ligand>
</feature>
<keyword evidence="5" id="KW-1185">Reference proteome</keyword>
<comment type="similarity">
    <text evidence="1">Belongs to the GTP cyclohydrolase I type 2/NIF3 family.</text>
</comment>
<dbReference type="OrthoDB" id="9800881at2"/>
<accession>A0A1Y4DAE7</accession>
<evidence type="ECO:0000313" key="5">
    <source>
        <dbReference type="Proteomes" id="UP000196368"/>
    </source>
</evidence>
<dbReference type="GO" id="GO:0046872">
    <property type="term" value="F:metal ion binding"/>
    <property type="evidence" value="ECO:0007669"/>
    <property type="project" value="UniProtKB-KW"/>
</dbReference>
<dbReference type="InterPro" id="IPR036069">
    <property type="entry name" value="DUF34/NIF3_sf"/>
</dbReference>
<proteinExistence type="inferred from homology"/>
<dbReference type="RefSeq" id="WP_087288988.1">
    <property type="nucleotide sequence ID" value="NZ_NFJD01000004.1"/>
</dbReference>
<dbReference type="Pfam" id="PF01784">
    <property type="entry name" value="DUF34_NIF3"/>
    <property type="match status" value="1"/>
</dbReference>
<dbReference type="GO" id="GO:0005737">
    <property type="term" value="C:cytoplasm"/>
    <property type="evidence" value="ECO:0007669"/>
    <property type="project" value="TreeGrafter"/>
</dbReference>
<dbReference type="EMBL" id="NFJD01000004">
    <property type="protein sequence ID" value="OUO56173.1"/>
    <property type="molecule type" value="Genomic_DNA"/>
</dbReference>
<gene>
    <name evidence="4" type="ORF">B5F75_06025</name>
</gene>
<protein>
    <submittedName>
        <fullName evidence="4">Nif3-like dinuclear metal center hexameric protein</fullName>
    </submittedName>
</protein>
<dbReference type="NCBIfam" id="TIGR00486">
    <property type="entry name" value="YbgI_SA1388"/>
    <property type="match status" value="1"/>
</dbReference>
<feature type="binding site" evidence="3">
    <location>
        <position position="64"/>
    </location>
    <ligand>
        <name>a divalent metal cation</name>
        <dbReference type="ChEBI" id="CHEBI:60240"/>
        <label>2</label>
    </ligand>
</feature>
<feature type="binding site" evidence="3">
    <location>
        <position position="65"/>
    </location>
    <ligand>
        <name>a divalent metal cation</name>
        <dbReference type="ChEBI" id="CHEBI:60240"/>
        <label>1</label>
    </ligand>
</feature>
<feature type="binding site" evidence="3">
    <location>
        <position position="218"/>
    </location>
    <ligand>
        <name>a divalent metal cation</name>
        <dbReference type="ChEBI" id="CHEBI:60240"/>
        <label>1</label>
    </ligand>
</feature>